<evidence type="ECO:0000313" key="1">
    <source>
        <dbReference type="EMBL" id="DAF47578.1"/>
    </source>
</evidence>
<dbReference type="EMBL" id="BK032557">
    <property type="protein sequence ID" value="DAF47578.1"/>
    <property type="molecule type" value="Genomic_DNA"/>
</dbReference>
<protein>
    <submittedName>
        <fullName evidence="1">Baseplate wedge protein</fullName>
    </submittedName>
</protein>
<sequence length="501" mass="55079">MAQTKEELLQYFSGLDLALLQKLERYSKMLIIPDEDLLTNATMIQMVDKAHSLADVLFPQWTDRSKSDFGEFLVELFAVFSEKDFWYLNAFANEGILQKMRSYSNAFAKASSLGFRPTLCKGATAQFQVTFAAGSAVTYRRGDIVISAGDSKFTNDTDFAVESASGALTKTLSLREGTQIAEDVTYNGYSVLIRKENIDIDSLRVIIDNIIYTRVSNFGTSGPTSTHYMVLPEEDGSASIFFGSNGLGVQPKVGKGIRVEYRRCNGTDGNIAKTEATVSDSLSNRQATSATMLAEASGGTYPASFTSIKQQAPLYFSTKGAAINEKISEDTLNSFSFVRQSKVSVIGREVNYRIIPVSGAKEPNDSEKQYINQNFAPYVMTGYVATYTPNTYVNVLYRLSADKLYIDCIIAPNYNKTAIMSSVQQIIRDVTNPLVKATYGGSLIKSDMDLLIRSSVAGVQSVTFKMLKGQTESVMPDLTLGDAEIFTPIDLTKVEVRTNVV</sequence>
<proteinExistence type="predicted"/>
<accession>A0A8S5SA47</accession>
<reference evidence="1" key="1">
    <citation type="journal article" date="2021" name="Proc. Natl. Acad. Sci. U.S.A.">
        <title>A Catalog of Tens of Thousands of Viruses from Human Metagenomes Reveals Hidden Associations with Chronic Diseases.</title>
        <authorList>
            <person name="Tisza M.J."/>
            <person name="Buck C.B."/>
        </authorList>
    </citation>
    <scope>NUCLEOTIDE SEQUENCE</scope>
    <source>
        <strain evidence="1">CtByu2</strain>
    </source>
</reference>
<organism evidence="1">
    <name type="scientific">Myoviridae sp. ctByu2</name>
    <dbReference type="NCBI Taxonomy" id="2827668"/>
    <lineage>
        <taxon>Viruses</taxon>
        <taxon>Duplodnaviria</taxon>
        <taxon>Heunggongvirae</taxon>
        <taxon>Uroviricota</taxon>
        <taxon>Caudoviricetes</taxon>
    </lineage>
</organism>
<name>A0A8S5SA47_9CAUD</name>